<organism evidence="1 2">
    <name type="scientific">Sulfitobacter guttiformis</name>
    <dbReference type="NCBI Taxonomy" id="74349"/>
    <lineage>
        <taxon>Bacteria</taxon>
        <taxon>Pseudomonadati</taxon>
        <taxon>Pseudomonadota</taxon>
        <taxon>Alphaproteobacteria</taxon>
        <taxon>Rhodobacterales</taxon>
        <taxon>Roseobacteraceae</taxon>
        <taxon>Sulfitobacter</taxon>
    </lineage>
</organism>
<dbReference type="AlphaFoldDB" id="A0A420DHD7"/>
<dbReference type="STRING" id="1443111.Z949_1831"/>
<keyword evidence="2" id="KW-1185">Reference proteome</keyword>
<gene>
    <name evidence="1" type="ORF">C8N30_2694</name>
</gene>
<sequence length="82" mass="9287">MTLMTDYIALSDQLFDMVQAADHQAKKDGHIPLPKKAVREKEIWEHDIPGVEFLPSEIGYFTVRLTPDAAKVMVKAMMAPRC</sequence>
<evidence type="ECO:0000313" key="2">
    <source>
        <dbReference type="Proteomes" id="UP000284407"/>
    </source>
</evidence>
<reference evidence="1 2" key="1">
    <citation type="submission" date="2018-09" db="EMBL/GenBank/DDBJ databases">
        <title>Genomic Encyclopedia of Archaeal and Bacterial Type Strains, Phase II (KMG-II): from individual species to whole genera.</title>
        <authorList>
            <person name="Goeker M."/>
        </authorList>
    </citation>
    <scope>NUCLEOTIDE SEQUENCE [LARGE SCALE GENOMIC DNA]</scope>
    <source>
        <strain evidence="1 2">DSM 11458</strain>
    </source>
</reference>
<evidence type="ECO:0000313" key="1">
    <source>
        <dbReference type="EMBL" id="RKE93617.1"/>
    </source>
</evidence>
<proteinExistence type="predicted"/>
<comment type="caution">
    <text evidence="1">The sequence shown here is derived from an EMBL/GenBank/DDBJ whole genome shotgun (WGS) entry which is preliminary data.</text>
</comment>
<protein>
    <submittedName>
        <fullName evidence="1">Uncharacterized protein</fullName>
    </submittedName>
</protein>
<name>A0A420DHD7_9RHOB</name>
<dbReference type="Proteomes" id="UP000284407">
    <property type="component" value="Unassembled WGS sequence"/>
</dbReference>
<accession>A0A420DHD7</accession>
<dbReference type="EMBL" id="RAQK01000002">
    <property type="protein sequence ID" value="RKE93617.1"/>
    <property type="molecule type" value="Genomic_DNA"/>
</dbReference>